<keyword evidence="2" id="KW-1185">Reference proteome</keyword>
<dbReference type="AlphaFoldDB" id="A0A0M8MIM4"/>
<name>A0A0M8MIM4_9FLAO</name>
<accession>A0A0M8MIM4</accession>
<reference evidence="1 2" key="1">
    <citation type="submission" date="2015-08" db="EMBL/GenBank/DDBJ databases">
        <title>Whole genome sequence of Flavobacterium akiainvivens IK-1T, from decaying Wikstroemia oahuensis, an endemic Hawaiian shrub.</title>
        <authorList>
            <person name="Wan X."/>
            <person name="Hou S."/>
            <person name="Saito J."/>
            <person name="Donachie S."/>
        </authorList>
    </citation>
    <scope>NUCLEOTIDE SEQUENCE [LARGE SCALE GENOMIC DNA]</scope>
    <source>
        <strain evidence="1 2">IK-1</strain>
    </source>
</reference>
<comment type="caution">
    <text evidence="1">The sequence shown here is derived from an EMBL/GenBank/DDBJ whole genome shotgun (WGS) entry which is preliminary data.</text>
</comment>
<proteinExistence type="predicted"/>
<dbReference type="Proteomes" id="UP000037755">
    <property type="component" value="Unassembled WGS sequence"/>
</dbReference>
<protein>
    <submittedName>
        <fullName evidence="1">Uncharacterized protein</fullName>
    </submittedName>
</protein>
<dbReference type="STRING" id="1202724.AM493_13840"/>
<organism evidence="1 2">
    <name type="scientific">Flavobacterium akiainvivens</name>
    <dbReference type="NCBI Taxonomy" id="1202724"/>
    <lineage>
        <taxon>Bacteria</taxon>
        <taxon>Pseudomonadati</taxon>
        <taxon>Bacteroidota</taxon>
        <taxon>Flavobacteriia</taxon>
        <taxon>Flavobacteriales</taxon>
        <taxon>Flavobacteriaceae</taxon>
        <taxon>Flavobacterium</taxon>
    </lineage>
</organism>
<dbReference type="PATRIC" id="fig|1202724.3.peg.2869"/>
<sequence>MASDDSNWVIISDGQGNRAFEKNGASGSVNIRGTSVNIPSTATGGFNIFNTAEQTTNTEKGFMRFNSNVLEVGYDFGGTGTFAKPARFGSAATATSGMNRYLQTQAQTPFFSYYFGGTGLPGFIMDIGGNGALQGNNVNQGAVSVTPTIAQTGGASYKALWIAPYEASTGNSGNNMLIEAGTTSAANGGGTFTRLFAVDNTGIARATSFANLSTINNAHIQMLANGTSISRNIADANAALTLNQANAASTGNILSMQLNGTVKAYFTTQGHLGTNRIAHTVDANNAAINLNANGLSFTRNVNDVNPVVTVDQLNASSTGLLQKWSLAGTTVAGLDKSGNMSLSGQITVYEAPTAPNHVVRKAELDSKINLSAYINITTGTTLTVSQFGANGQLDVYVNATAAPVTVTLPTAVAMAGYQVNIIKTDATTNAVTIQGASGVNINQSATYVLPSVGAKAAIKSNATQYWVF</sequence>
<dbReference type="EMBL" id="LIYD01000005">
    <property type="protein sequence ID" value="KOS06991.1"/>
    <property type="molecule type" value="Genomic_DNA"/>
</dbReference>
<evidence type="ECO:0000313" key="2">
    <source>
        <dbReference type="Proteomes" id="UP000037755"/>
    </source>
</evidence>
<gene>
    <name evidence="1" type="ORF">AM493_13840</name>
</gene>
<evidence type="ECO:0000313" key="1">
    <source>
        <dbReference type="EMBL" id="KOS06991.1"/>
    </source>
</evidence>